<accession>A0A182TCI3</accession>
<dbReference type="EnsemblMetazoa" id="AMAM024111-RA">
    <property type="protein sequence ID" value="AMAM024111-PA"/>
    <property type="gene ID" value="AMAM024111"/>
</dbReference>
<reference evidence="1" key="2">
    <citation type="submission" date="2020-05" db="UniProtKB">
        <authorList>
            <consortium name="EnsemblMetazoa"/>
        </authorList>
    </citation>
    <scope>IDENTIFICATION</scope>
    <source>
        <strain evidence="1">maculatus3</strain>
    </source>
</reference>
<evidence type="ECO:0000313" key="1">
    <source>
        <dbReference type="EnsemblMetazoa" id="AMAM024111-PA"/>
    </source>
</evidence>
<reference evidence="2" key="1">
    <citation type="submission" date="2013-09" db="EMBL/GenBank/DDBJ databases">
        <title>The Genome Sequence of Anopheles maculatus species B.</title>
        <authorList>
            <consortium name="The Broad Institute Genomics Platform"/>
            <person name="Neafsey D.E."/>
            <person name="Besansky N."/>
            <person name="Howell P."/>
            <person name="Walton C."/>
            <person name="Young S.K."/>
            <person name="Zeng Q."/>
            <person name="Gargeya S."/>
            <person name="Fitzgerald M."/>
            <person name="Haas B."/>
            <person name="Abouelleil A."/>
            <person name="Allen A.W."/>
            <person name="Alvarado L."/>
            <person name="Arachchi H.M."/>
            <person name="Berlin A.M."/>
            <person name="Chapman S.B."/>
            <person name="Gainer-Dewar J."/>
            <person name="Goldberg J."/>
            <person name="Griggs A."/>
            <person name="Gujja S."/>
            <person name="Hansen M."/>
            <person name="Howarth C."/>
            <person name="Imamovic A."/>
            <person name="Ireland A."/>
            <person name="Larimer J."/>
            <person name="McCowan C."/>
            <person name="Murphy C."/>
            <person name="Pearson M."/>
            <person name="Poon T.W."/>
            <person name="Priest M."/>
            <person name="Roberts A."/>
            <person name="Saif S."/>
            <person name="Shea T."/>
            <person name="Sisk P."/>
            <person name="Sykes S."/>
            <person name="Wortman J."/>
            <person name="Nusbaum C."/>
            <person name="Birren B."/>
        </authorList>
    </citation>
    <scope>NUCLEOTIDE SEQUENCE [LARGE SCALE GENOMIC DNA]</scope>
    <source>
        <strain evidence="2">maculatus3</strain>
    </source>
</reference>
<protein>
    <submittedName>
        <fullName evidence="1">Uncharacterized protein</fullName>
    </submittedName>
</protein>
<organism evidence="1 2">
    <name type="scientific">Anopheles maculatus</name>
    <dbReference type="NCBI Taxonomy" id="74869"/>
    <lineage>
        <taxon>Eukaryota</taxon>
        <taxon>Metazoa</taxon>
        <taxon>Ecdysozoa</taxon>
        <taxon>Arthropoda</taxon>
        <taxon>Hexapoda</taxon>
        <taxon>Insecta</taxon>
        <taxon>Pterygota</taxon>
        <taxon>Neoptera</taxon>
        <taxon>Endopterygota</taxon>
        <taxon>Diptera</taxon>
        <taxon>Nematocera</taxon>
        <taxon>Culicoidea</taxon>
        <taxon>Culicidae</taxon>
        <taxon>Anophelinae</taxon>
        <taxon>Anopheles</taxon>
        <taxon>Anopheles maculatus group</taxon>
    </lineage>
</organism>
<dbReference type="VEuPathDB" id="VectorBase:AMAM024111"/>
<sequence>MELTHEIDSKALCDRIQGVLRDLGTTKVVTEMADVIVRNADHLTQEGTLKEVLRVALTKEPTVSSIRMWELADATTRARVRLARVKAEAIMGRANPLLIDHSAGAGAEVGGLATSMLPLLGARPFGGLLHWRGPKPVLHKVRRERPSSGPMRQGGTLYEMWRPSSNCRAQL</sequence>
<proteinExistence type="predicted"/>
<keyword evidence="2" id="KW-1185">Reference proteome</keyword>
<dbReference type="AlphaFoldDB" id="A0A182TCI3"/>
<name>A0A182TCI3_9DIPT</name>
<dbReference type="Proteomes" id="UP000075901">
    <property type="component" value="Unassembled WGS sequence"/>
</dbReference>
<evidence type="ECO:0000313" key="2">
    <source>
        <dbReference type="Proteomes" id="UP000075901"/>
    </source>
</evidence>